<sequence>MSGHEGESVAAMQPLIEADGVGAVIDGETLLAPTDIRVERGMALAVRGRNGSGKTTLLRILSGRLRPSSGTATIEGRTIDDRDRTVRRSVSALIGTPAYAPDLTLREHLRYISTSWGVTGQAADDAADELLAALRIDTLARRFSTELSSGQSQLFALATAFVRPFDVLVLDEPEQRLDAERRGLVADRILLAKERGAAIVFASHDAGLVERVADEAITVEAP</sequence>
<name>A0A3N2BZ85_9MICO</name>
<proteinExistence type="predicted"/>
<dbReference type="GO" id="GO:0005524">
    <property type="term" value="F:ATP binding"/>
    <property type="evidence" value="ECO:0007669"/>
    <property type="project" value="UniProtKB-KW"/>
</dbReference>
<organism evidence="4 5">
    <name type="scientific">Plantibacter flavus</name>
    <dbReference type="NCBI Taxonomy" id="150123"/>
    <lineage>
        <taxon>Bacteria</taxon>
        <taxon>Bacillati</taxon>
        <taxon>Actinomycetota</taxon>
        <taxon>Actinomycetes</taxon>
        <taxon>Micrococcales</taxon>
        <taxon>Microbacteriaceae</taxon>
        <taxon>Plantibacter</taxon>
    </lineage>
</organism>
<evidence type="ECO:0000313" key="4">
    <source>
        <dbReference type="EMBL" id="ROR80566.1"/>
    </source>
</evidence>
<dbReference type="InterPro" id="IPR027417">
    <property type="entry name" value="P-loop_NTPase"/>
</dbReference>
<dbReference type="Proteomes" id="UP000266915">
    <property type="component" value="Unassembled WGS sequence"/>
</dbReference>
<comment type="caution">
    <text evidence="4">The sequence shown here is derived from an EMBL/GenBank/DDBJ whole genome shotgun (WGS) entry which is preliminary data.</text>
</comment>
<gene>
    <name evidence="4" type="ORF">EDD42_0607</name>
</gene>
<protein>
    <submittedName>
        <fullName evidence="4">ABC-type multidrug transport system ATPase subunit</fullName>
    </submittedName>
</protein>
<dbReference type="EMBL" id="RKHL01000001">
    <property type="protein sequence ID" value="ROR80566.1"/>
    <property type="molecule type" value="Genomic_DNA"/>
</dbReference>
<evidence type="ECO:0000259" key="3">
    <source>
        <dbReference type="PROSITE" id="PS50893"/>
    </source>
</evidence>
<feature type="domain" description="ABC transporter" evidence="3">
    <location>
        <begin position="16"/>
        <end position="221"/>
    </location>
</feature>
<evidence type="ECO:0000313" key="5">
    <source>
        <dbReference type="Proteomes" id="UP000266915"/>
    </source>
</evidence>
<dbReference type="Gene3D" id="3.40.50.300">
    <property type="entry name" value="P-loop containing nucleotide triphosphate hydrolases"/>
    <property type="match status" value="1"/>
</dbReference>
<dbReference type="PANTHER" id="PTHR43158">
    <property type="entry name" value="SKFA PEPTIDE EXPORT ATP-BINDING PROTEIN SKFE"/>
    <property type="match status" value="1"/>
</dbReference>
<evidence type="ECO:0000256" key="1">
    <source>
        <dbReference type="ARBA" id="ARBA00022741"/>
    </source>
</evidence>
<dbReference type="GO" id="GO:0016887">
    <property type="term" value="F:ATP hydrolysis activity"/>
    <property type="evidence" value="ECO:0007669"/>
    <property type="project" value="InterPro"/>
</dbReference>
<accession>A0A3N2BZ85</accession>
<keyword evidence="1" id="KW-0547">Nucleotide-binding</keyword>
<dbReference type="Pfam" id="PF00005">
    <property type="entry name" value="ABC_tran"/>
    <property type="match status" value="1"/>
</dbReference>
<dbReference type="SUPFAM" id="SSF52540">
    <property type="entry name" value="P-loop containing nucleoside triphosphate hydrolases"/>
    <property type="match status" value="1"/>
</dbReference>
<reference evidence="4 5" key="1">
    <citation type="submission" date="2018-11" db="EMBL/GenBank/DDBJ databases">
        <title>Sequencing the genomes of 1000 actinobacteria strains.</title>
        <authorList>
            <person name="Klenk H.-P."/>
        </authorList>
    </citation>
    <scope>NUCLEOTIDE SEQUENCE [LARGE SCALE GENOMIC DNA]</scope>
    <source>
        <strain evidence="4 5">DSM 14012</strain>
    </source>
</reference>
<dbReference type="PROSITE" id="PS50893">
    <property type="entry name" value="ABC_TRANSPORTER_2"/>
    <property type="match status" value="1"/>
</dbReference>
<keyword evidence="5" id="KW-1185">Reference proteome</keyword>
<dbReference type="SMART" id="SM00382">
    <property type="entry name" value="AAA"/>
    <property type="match status" value="1"/>
</dbReference>
<dbReference type="AlphaFoldDB" id="A0A3N2BZ85"/>
<dbReference type="InterPro" id="IPR017871">
    <property type="entry name" value="ABC_transporter-like_CS"/>
</dbReference>
<dbReference type="InterPro" id="IPR003439">
    <property type="entry name" value="ABC_transporter-like_ATP-bd"/>
</dbReference>
<dbReference type="PANTHER" id="PTHR43158:SF2">
    <property type="entry name" value="SKFA PEPTIDE EXPORT ATP-BINDING PROTEIN SKFE"/>
    <property type="match status" value="1"/>
</dbReference>
<dbReference type="PROSITE" id="PS00211">
    <property type="entry name" value="ABC_TRANSPORTER_1"/>
    <property type="match status" value="1"/>
</dbReference>
<evidence type="ECO:0000256" key="2">
    <source>
        <dbReference type="ARBA" id="ARBA00022840"/>
    </source>
</evidence>
<dbReference type="RefSeq" id="WP_123539674.1">
    <property type="nucleotide sequence ID" value="NZ_FXAP01000003.1"/>
</dbReference>
<keyword evidence="2" id="KW-0067">ATP-binding</keyword>
<dbReference type="InterPro" id="IPR003593">
    <property type="entry name" value="AAA+_ATPase"/>
</dbReference>